<dbReference type="Gene3D" id="1.25.40.20">
    <property type="entry name" value="Ankyrin repeat-containing domain"/>
    <property type="match status" value="1"/>
</dbReference>
<dbReference type="EMBL" id="KZ994652">
    <property type="protein sequence ID" value="RKO92402.1"/>
    <property type="molecule type" value="Genomic_DNA"/>
</dbReference>
<name>A0A4P9WJ67_9FUNG</name>
<evidence type="ECO:0000313" key="2">
    <source>
        <dbReference type="EMBL" id="RKO92402.1"/>
    </source>
</evidence>
<dbReference type="Proteomes" id="UP000269721">
    <property type="component" value="Unassembled WGS sequence"/>
</dbReference>
<dbReference type="InterPro" id="IPR036770">
    <property type="entry name" value="Ankyrin_rpt-contain_sf"/>
</dbReference>
<reference evidence="3" key="1">
    <citation type="journal article" date="2018" name="Nat. Microbiol.">
        <title>Leveraging single-cell genomics to expand the fungal tree of life.</title>
        <authorList>
            <person name="Ahrendt S.R."/>
            <person name="Quandt C.A."/>
            <person name="Ciobanu D."/>
            <person name="Clum A."/>
            <person name="Salamov A."/>
            <person name="Andreopoulos B."/>
            <person name="Cheng J.F."/>
            <person name="Woyke T."/>
            <person name="Pelin A."/>
            <person name="Henrissat B."/>
            <person name="Reynolds N.K."/>
            <person name="Benny G.L."/>
            <person name="Smith M.E."/>
            <person name="James T.Y."/>
            <person name="Grigoriev I.V."/>
        </authorList>
    </citation>
    <scope>NUCLEOTIDE SEQUENCE [LARGE SCALE GENOMIC DNA]</scope>
</reference>
<feature type="region of interest" description="Disordered" evidence="1">
    <location>
        <begin position="239"/>
        <end position="300"/>
    </location>
</feature>
<sequence>MPPCQSCVSSYQRALAWAAYAGHVGTCRLLITKYHADRNAKNVHGQIAWDVVSDREDPQWGDLFTAEESKILKPKITMRLSAGNVAPSEQASEEALTPKVTIKLPRSPAIPHAPVTPTSALSPPRASVGGSGLVSEAVVSAVAPAPAPVSVSVPAPTTVQVQAPAITESASSQAQTPGSAPVAVPALASTQTPTLAAGVAPVPPTAPVVDSQQSAISVISHADIIGDVTLRVSAQNAPHPVSIVPRGPPGTPAPIASGPSVAAHPGSPVRQTLSAIPPHLNGSRPGPASTPSLSLASRSSSVTERTLMKFGRPMADIPLHMRPVAPKKKGAESLVTSIGIVSNDDKVRLILPIHSHGHAMHVPREVRSLNLRLLLVSFDSTIPTDAQIVYTVSGTHTATPPAREDGPGGGGGGGGPKTSDLKFTRSASNVFDCLAYPEEGLNAFEFTVSAVAATADRASALGAVQQHLGVYMHRM</sequence>
<dbReference type="SUPFAM" id="SSF48403">
    <property type="entry name" value="Ankyrin repeat"/>
    <property type="match status" value="1"/>
</dbReference>
<protein>
    <submittedName>
        <fullName evidence="2">Uncharacterized protein</fullName>
    </submittedName>
</protein>
<feature type="region of interest" description="Disordered" evidence="1">
    <location>
        <begin position="396"/>
        <end position="421"/>
    </location>
</feature>
<organism evidence="2 3">
    <name type="scientific">Blyttiomyces helicus</name>
    <dbReference type="NCBI Taxonomy" id="388810"/>
    <lineage>
        <taxon>Eukaryota</taxon>
        <taxon>Fungi</taxon>
        <taxon>Fungi incertae sedis</taxon>
        <taxon>Chytridiomycota</taxon>
        <taxon>Chytridiomycota incertae sedis</taxon>
        <taxon>Chytridiomycetes</taxon>
        <taxon>Chytridiomycetes incertae sedis</taxon>
        <taxon>Blyttiomyces</taxon>
    </lineage>
</organism>
<evidence type="ECO:0000256" key="1">
    <source>
        <dbReference type="SAM" id="MobiDB-lite"/>
    </source>
</evidence>
<keyword evidence="3" id="KW-1185">Reference proteome</keyword>
<dbReference type="AlphaFoldDB" id="A0A4P9WJ67"/>
<accession>A0A4P9WJ67</accession>
<dbReference type="OrthoDB" id="6017at2759"/>
<feature type="compositionally biased region" description="Gly residues" evidence="1">
    <location>
        <begin position="407"/>
        <end position="416"/>
    </location>
</feature>
<evidence type="ECO:0000313" key="3">
    <source>
        <dbReference type="Proteomes" id="UP000269721"/>
    </source>
</evidence>
<feature type="compositionally biased region" description="Low complexity" evidence="1">
    <location>
        <begin position="287"/>
        <end position="300"/>
    </location>
</feature>
<gene>
    <name evidence="2" type="ORF">BDK51DRAFT_51143</name>
</gene>
<proteinExistence type="predicted"/>